<comment type="caution">
    <text evidence="2">The sequence shown here is derived from an EMBL/GenBank/DDBJ whole genome shotgun (WGS) entry which is preliminary data.</text>
</comment>
<accession>A0A250VVV5</accession>
<dbReference type="GO" id="GO:0050112">
    <property type="term" value="F:inositol 2-dehydrogenase (NAD+) activity"/>
    <property type="evidence" value="ECO:0007669"/>
    <property type="project" value="UniProtKB-EC"/>
</dbReference>
<gene>
    <name evidence="2" type="primary">iolG_2</name>
    <name evidence="2" type="ORF">SO3561_09981</name>
</gene>
<reference evidence="3" key="1">
    <citation type="submission" date="2017-05" db="EMBL/GenBank/DDBJ databases">
        <title>Streptomyces olivochromogenes NBRC 3561 whole genome shotgun sequence.</title>
        <authorList>
            <person name="Dohra H."/>
            <person name="Kodani S."/>
        </authorList>
    </citation>
    <scope>NUCLEOTIDE SEQUENCE [LARGE SCALE GENOMIC DNA]</scope>
    <source>
        <strain evidence="3">NBRC 3561</strain>
    </source>
</reference>
<sequence length="110" mass="12082">MHCPHRNPTVPESYTSVMAAQDTAVHEIDVLRRLLDDEIVSARVITPRATSKRFAHLEDPQVMLFETANGVAWSGCPTRPPSGSAPPDTTRPPYRRPGWGVSPPPSSPWA</sequence>
<organism evidence="2 3">
    <name type="scientific">Streptomyces olivochromogenes</name>
    <dbReference type="NCBI Taxonomy" id="1963"/>
    <lineage>
        <taxon>Bacteria</taxon>
        <taxon>Bacillati</taxon>
        <taxon>Actinomycetota</taxon>
        <taxon>Actinomycetes</taxon>
        <taxon>Kitasatosporales</taxon>
        <taxon>Streptomycetaceae</taxon>
        <taxon>Streptomyces</taxon>
    </lineage>
</organism>
<evidence type="ECO:0000256" key="1">
    <source>
        <dbReference type="SAM" id="MobiDB-lite"/>
    </source>
</evidence>
<name>A0A250VVV5_STROL</name>
<keyword evidence="2" id="KW-0560">Oxidoreductase</keyword>
<dbReference type="Proteomes" id="UP000217446">
    <property type="component" value="Unassembled WGS sequence"/>
</dbReference>
<dbReference type="AlphaFoldDB" id="A0A250VVV5"/>
<dbReference type="EMBL" id="BDQI01000052">
    <property type="protein sequence ID" value="GAX58408.1"/>
    <property type="molecule type" value="Genomic_DNA"/>
</dbReference>
<evidence type="ECO:0000313" key="2">
    <source>
        <dbReference type="EMBL" id="GAX58408.1"/>
    </source>
</evidence>
<dbReference type="EC" id="1.1.1.18" evidence="2"/>
<dbReference type="Gene3D" id="3.30.360.10">
    <property type="entry name" value="Dihydrodipicolinate Reductase, domain 2"/>
    <property type="match status" value="1"/>
</dbReference>
<dbReference type="STRING" id="1963.AQJ27_49315"/>
<keyword evidence="3" id="KW-1185">Reference proteome</keyword>
<evidence type="ECO:0000313" key="3">
    <source>
        <dbReference type="Proteomes" id="UP000217446"/>
    </source>
</evidence>
<proteinExistence type="predicted"/>
<feature type="region of interest" description="Disordered" evidence="1">
    <location>
        <begin position="72"/>
        <end position="110"/>
    </location>
</feature>
<protein>
    <submittedName>
        <fullName evidence="2">Inositol 2-dehydrogenase</fullName>
        <ecNumber evidence="2">1.1.1.18</ecNumber>
    </submittedName>
</protein>